<dbReference type="AlphaFoldDB" id="A0A2A9E174"/>
<proteinExistence type="predicted"/>
<dbReference type="RefSeq" id="WP_245862035.1">
    <property type="nucleotide sequence ID" value="NZ_PDJG01000001.1"/>
</dbReference>
<dbReference type="Pfam" id="PF00702">
    <property type="entry name" value="Hydrolase"/>
    <property type="match status" value="1"/>
</dbReference>
<dbReference type="Gene3D" id="1.20.120.1600">
    <property type="match status" value="1"/>
</dbReference>
<comment type="caution">
    <text evidence="4">The sequence shown here is derived from an EMBL/GenBank/DDBJ whole genome shotgun (WGS) entry which is preliminary data.</text>
</comment>
<evidence type="ECO:0000256" key="2">
    <source>
        <dbReference type="ARBA" id="ARBA00022801"/>
    </source>
</evidence>
<dbReference type="PANTHER" id="PTHR46470:SF4">
    <property type="entry name" value="5-AMINO-6-(5-PHOSPHO-D-RIBITYLAMINO)URACIL PHOSPHATASE YIGB"/>
    <property type="match status" value="1"/>
</dbReference>
<dbReference type="InterPro" id="IPR036412">
    <property type="entry name" value="HAD-like_sf"/>
</dbReference>
<dbReference type="SFLD" id="SFLDS00003">
    <property type="entry name" value="Haloacid_Dehalogenase"/>
    <property type="match status" value="1"/>
</dbReference>
<sequence length="257" mass="27292">MTAEQVGAAVVGGDLDGVLFDIDDTLVDTRSAFGTAMATVAAVYLPHVPAQQYAEVLAVWRRDAGGHYRAYTRGDLPFRRQRHLRANELQETFGGQPVAEEKFDAWDAVFEAAFEGAWTPHDDALAAIDAIVGAGVAVGALSNASSGYQTRKLECAGLAHVPMLVGVDTLGFGKPDPRVFLEACRRLGTAPSRTLYVGDELDFDARAALAAGLQAVWIDRPGSRRGGSYIEDPALAAGEGIRVVTTLAEIVPLVVEP</sequence>
<dbReference type="GO" id="GO:0044281">
    <property type="term" value="P:small molecule metabolic process"/>
    <property type="evidence" value="ECO:0007669"/>
    <property type="project" value="UniProtKB-ARBA"/>
</dbReference>
<dbReference type="GO" id="GO:0016787">
    <property type="term" value="F:hydrolase activity"/>
    <property type="evidence" value="ECO:0007669"/>
    <property type="project" value="UniProtKB-KW"/>
</dbReference>
<dbReference type="Proteomes" id="UP000225548">
    <property type="component" value="Unassembled WGS sequence"/>
</dbReference>
<protein>
    <submittedName>
        <fullName evidence="4">Putative hydrolase of the HAD superfamily</fullName>
    </submittedName>
</protein>
<reference evidence="4 5" key="1">
    <citation type="submission" date="2017-10" db="EMBL/GenBank/DDBJ databases">
        <title>Sequencing the genomes of 1000 actinobacteria strains.</title>
        <authorList>
            <person name="Klenk H.-P."/>
        </authorList>
    </citation>
    <scope>NUCLEOTIDE SEQUENCE [LARGE SCALE GENOMIC DNA]</scope>
    <source>
        <strain evidence="4 5">DSM 18966</strain>
    </source>
</reference>
<evidence type="ECO:0000313" key="5">
    <source>
        <dbReference type="Proteomes" id="UP000225548"/>
    </source>
</evidence>
<gene>
    <name evidence="4" type="ORF">ATL42_0542</name>
</gene>
<keyword evidence="3" id="KW-0460">Magnesium</keyword>
<comment type="cofactor">
    <cofactor evidence="1">
        <name>Mg(2+)</name>
        <dbReference type="ChEBI" id="CHEBI:18420"/>
    </cofactor>
</comment>
<accession>A0A2A9E174</accession>
<dbReference type="Gene3D" id="3.40.50.1000">
    <property type="entry name" value="HAD superfamily/HAD-like"/>
    <property type="match status" value="1"/>
</dbReference>
<evidence type="ECO:0000256" key="1">
    <source>
        <dbReference type="ARBA" id="ARBA00001946"/>
    </source>
</evidence>
<evidence type="ECO:0000256" key="3">
    <source>
        <dbReference type="ARBA" id="ARBA00022842"/>
    </source>
</evidence>
<keyword evidence="2 4" id="KW-0378">Hydrolase</keyword>
<dbReference type="InterPro" id="IPR051400">
    <property type="entry name" value="HAD-like_hydrolase"/>
</dbReference>
<dbReference type="PANTHER" id="PTHR46470">
    <property type="entry name" value="N-ACYLNEURAMINATE-9-PHOSPHATASE"/>
    <property type="match status" value="1"/>
</dbReference>
<dbReference type="InterPro" id="IPR023214">
    <property type="entry name" value="HAD_sf"/>
</dbReference>
<dbReference type="InterPro" id="IPR006439">
    <property type="entry name" value="HAD-SF_hydro_IA"/>
</dbReference>
<name>A0A2A9E174_9MICO</name>
<dbReference type="EMBL" id="PDJG01000001">
    <property type="protein sequence ID" value="PFG32698.1"/>
    <property type="molecule type" value="Genomic_DNA"/>
</dbReference>
<dbReference type="NCBIfam" id="TIGR01549">
    <property type="entry name" value="HAD-SF-IA-v1"/>
    <property type="match status" value="1"/>
</dbReference>
<keyword evidence="5" id="KW-1185">Reference proteome</keyword>
<dbReference type="SFLD" id="SFLDG01129">
    <property type="entry name" value="C1.5:_HAD__Beta-PGM__Phosphata"/>
    <property type="match status" value="1"/>
</dbReference>
<evidence type="ECO:0000313" key="4">
    <source>
        <dbReference type="EMBL" id="PFG32698.1"/>
    </source>
</evidence>
<dbReference type="SUPFAM" id="SSF56784">
    <property type="entry name" value="HAD-like"/>
    <property type="match status" value="1"/>
</dbReference>
<dbReference type="PRINTS" id="PR00413">
    <property type="entry name" value="HADHALOGNASE"/>
</dbReference>
<organism evidence="4 5">
    <name type="scientific">Sanguibacter antarcticus</name>
    <dbReference type="NCBI Taxonomy" id="372484"/>
    <lineage>
        <taxon>Bacteria</taxon>
        <taxon>Bacillati</taxon>
        <taxon>Actinomycetota</taxon>
        <taxon>Actinomycetes</taxon>
        <taxon>Micrococcales</taxon>
        <taxon>Sanguibacteraceae</taxon>
        <taxon>Sanguibacter</taxon>
    </lineage>
</organism>